<feature type="compositionally biased region" description="Polar residues" evidence="1">
    <location>
        <begin position="413"/>
        <end position="423"/>
    </location>
</feature>
<protein>
    <submittedName>
        <fullName evidence="2">Uncharacterized protein</fullName>
    </submittedName>
</protein>
<keyword evidence="3" id="KW-1185">Reference proteome</keyword>
<dbReference type="AlphaFoldDB" id="A0A5C3MAZ2"/>
<accession>A0A5C3MAZ2</accession>
<dbReference type="Proteomes" id="UP000308652">
    <property type="component" value="Unassembled WGS sequence"/>
</dbReference>
<feature type="region of interest" description="Disordered" evidence="1">
    <location>
        <begin position="182"/>
        <end position="206"/>
    </location>
</feature>
<feature type="compositionally biased region" description="Basic and acidic residues" evidence="1">
    <location>
        <begin position="562"/>
        <end position="580"/>
    </location>
</feature>
<evidence type="ECO:0000313" key="3">
    <source>
        <dbReference type="Proteomes" id="UP000308652"/>
    </source>
</evidence>
<name>A0A5C3MAZ2_9AGAR</name>
<gene>
    <name evidence="2" type="ORF">BDQ12DRAFT_108563</name>
</gene>
<feature type="region of interest" description="Disordered" evidence="1">
    <location>
        <begin position="295"/>
        <end position="314"/>
    </location>
</feature>
<sequence>MPSTISPLLERIIHSFALFWIFLRGLLPNKKLFSPLSSAAQPPPPDINTDVELGQVVLQDSPHPSMDTTDSVRHNGNTAIETGQFRHEFLYNGFPSLPSRRSLNDYDSMRAGRRYSSYGSVKCSLDLVTEKGYQVLGQPRTLPATPKHDSRSTYCPRPTSSFDTIDRPAGLGVSLTRIPGCQDTTISSSDSNSTPLRESSKFANVSHDPDADIDVPWLARDGSLYLLPIRYPSGEVTQSQQFSDTGAVEDCQDTVSHSVTTKPRVSRPSIVELPHSLQELQKIEHGTIIRTFSAPLRPETPHLSGRRRSSSPAPVWYTDKSLSVHEDSSAMGSSLPLPQPLSQDEACEIPSLEESHHQYLIQTARSNVLSNLTGLPISLYPAPKPRHQSRVSFDSKMIISQDNETYPHPSPTPASFHSQYTRRPSSPPVWFNDKSLSSTRSSRAVSLPTHMSAISFNMHDDWDPEAEWEHEVSLGLEAFRAGKREAEDDNNLFFRASMASVQMPGEHEFEDVFGPGRHGEAVQVVDNDGSVDIADGLRNYEQQADLSDEEVAGTSSGSSTAEEPREVDLVDFTRDDHPVADEDEYTDVPPVPSTLPNQAASSERIESCQESTGREEDDQEEPAHPPDNHTRSASSPIALPPSVTTCDEDDSERYLIVADIPTRPRSAPIPTSPLQNLSPITFCYPHPDCSFDDDDSDTESEHIGVDPFAQVSSADIQKTSNLTEVEREKKLEEGEVTSDLASIFYTL</sequence>
<feature type="region of interest" description="Disordered" evidence="1">
    <location>
        <begin position="543"/>
        <end position="650"/>
    </location>
</feature>
<dbReference type="EMBL" id="ML213603">
    <property type="protein sequence ID" value="TFK38331.1"/>
    <property type="molecule type" value="Genomic_DNA"/>
</dbReference>
<feature type="region of interest" description="Disordered" evidence="1">
    <location>
        <begin position="138"/>
        <end position="161"/>
    </location>
</feature>
<evidence type="ECO:0000313" key="2">
    <source>
        <dbReference type="EMBL" id="TFK38331.1"/>
    </source>
</evidence>
<evidence type="ECO:0000256" key="1">
    <source>
        <dbReference type="SAM" id="MobiDB-lite"/>
    </source>
</evidence>
<reference evidence="2 3" key="1">
    <citation type="journal article" date="2019" name="Nat. Ecol. Evol.">
        <title>Megaphylogeny resolves global patterns of mushroom evolution.</title>
        <authorList>
            <person name="Varga T."/>
            <person name="Krizsan K."/>
            <person name="Foldi C."/>
            <person name="Dima B."/>
            <person name="Sanchez-Garcia M."/>
            <person name="Sanchez-Ramirez S."/>
            <person name="Szollosi G.J."/>
            <person name="Szarkandi J.G."/>
            <person name="Papp V."/>
            <person name="Albert L."/>
            <person name="Andreopoulos W."/>
            <person name="Angelini C."/>
            <person name="Antonin V."/>
            <person name="Barry K.W."/>
            <person name="Bougher N.L."/>
            <person name="Buchanan P."/>
            <person name="Buyck B."/>
            <person name="Bense V."/>
            <person name="Catcheside P."/>
            <person name="Chovatia M."/>
            <person name="Cooper J."/>
            <person name="Damon W."/>
            <person name="Desjardin D."/>
            <person name="Finy P."/>
            <person name="Geml J."/>
            <person name="Haridas S."/>
            <person name="Hughes K."/>
            <person name="Justo A."/>
            <person name="Karasinski D."/>
            <person name="Kautmanova I."/>
            <person name="Kiss B."/>
            <person name="Kocsube S."/>
            <person name="Kotiranta H."/>
            <person name="LaButti K.M."/>
            <person name="Lechner B.E."/>
            <person name="Liimatainen K."/>
            <person name="Lipzen A."/>
            <person name="Lukacs Z."/>
            <person name="Mihaltcheva S."/>
            <person name="Morgado L.N."/>
            <person name="Niskanen T."/>
            <person name="Noordeloos M.E."/>
            <person name="Ohm R.A."/>
            <person name="Ortiz-Santana B."/>
            <person name="Ovrebo C."/>
            <person name="Racz N."/>
            <person name="Riley R."/>
            <person name="Savchenko A."/>
            <person name="Shiryaev A."/>
            <person name="Soop K."/>
            <person name="Spirin V."/>
            <person name="Szebenyi C."/>
            <person name="Tomsovsky M."/>
            <person name="Tulloss R.E."/>
            <person name="Uehling J."/>
            <person name="Grigoriev I.V."/>
            <person name="Vagvolgyi C."/>
            <person name="Papp T."/>
            <person name="Martin F.M."/>
            <person name="Miettinen O."/>
            <person name="Hibbett D.S."/>
            <person name="Nagy L.G."/>
        </authorList>
    </citation>
    <scope>NUCLEOTIDE SEQUENCE [LARGE SCALE GENOMIC DNA]</scope>
    <source>
        <strain evidence="2 3">CBS 166.37</strain>
    </source>
</reference>
<feature type="region of interest" description="Disordered" evidence="1">
    <location>
        <begin position="402"/>
        <end position="423"/>
    </location>
</feature>
<proteinExistence type="predicted"/>
<feature type="compositionally biased region" description="Low complexity" evidence="1">
    <location>
        <begin position="183"/>
        <end position="194"/>
    </location>
</feature>
<organism evidence="2 3">
    <name type="scientific">Crucibulum laeve</name>
    <dbReference type="NCBI Taxonomy" id="68775"/>
    <lineage>
        <taxon>Eukaryota</taxon>
        <taxon>Fungi</taxon>
        <taxon>Dikarya</taxon>
        <taxon>Basidiomycota</taxon>
        <taxon>Agaricomycotina</taxon>
        <taxon>Agaricomycetes</taxon>
        <taxon>Agaricomycetidae</taxon>
        <taxon>Agaricales</taxon>
        <taxon>Agaricineae</taxon>
        <taxon>Nidulariaceae</taxon>
        <taxon>Crucibulum</taxon>
    </lineage>
</organism>
<feature type="compositionally biased region" description="Basic and acidic residues" evidence="1">
    <location>
        <begin position="621"/>
        <end position="630"/>
    </location>
</feature>